<protein>
    <submittedName>
        <fullName evidence="1">Uncharacterized protein</fullName>
    </submittedName>
</protein>
<feature type="non-terminal residue" evidence="1">
    <location>
        <position position="46"/>
    </location>
</feature>
<dbReference type="AlphaFoldDB" id="A0A6J4N3F7"/>
<gene>
    <name evidence="1" type="ORF">AVDCRST_MAG94-4491</name>
</gene>
<feature type="non-terminal residue" evidence="1">
    <location>
        <position position="1"/>
    </location>
</feature>
<accession>A0A6J4N3F7</accession>
<sequence length="46" mass="4895">ASCRFAPWKLEPSSKHSGQCLVSSSCLAGAGCEEYLCDKKIFGSVL</sequence>
<reference evidence="1" key="1">
    <citation type="submission" date="2020-02" db="EMBL/GenBank/DDBJ databases">
        <authorList>
            <person name="Meier V. D."/>
        </authorList>
    </citation>
    <scope>NUCLEOTIDE SEQUENCE</scope>
    <source>
        <strain evidence="1">AVDCRST_MAG94</strain>
    </source>
</reference>
<name>A0A6J4N3F7_9CYAN</name>
<organism evidence="1">
    <name type="scientific">uncultured Leptolyngbya sp</name>
    <dbReference type="NCBI Taxonomy" id="332963"/>
    <lineage>
        <taxon>Bacteria</taxon>
        <taxon>Bacillati</taxon>
        <taxon>Cyanobacteriota</taxon>
        <taxon>Cyanophyceae</taxon>
        <taxon>Leptolyngbyales</taxon>
        <taxon>Leptolyngbyaceae</taxon>
        <taxon>Leptolyngbya group</taxon>
        <taxon>Leptolyngbya</taxon>
        <taxon>environmental samples</taxon>
    </lineage>
</organism>
<proteinExistence type="predicted"/>
<dbReference type="EMBL" id="CADCTY010001544">
    <property type="protein sequence ID" value="CAA9375309.1"/>
    <property type="molecule type" value="Genomic_DNA"/>
</dbReference>
<evidence type="ECO:0000313" key="1">
    <source>
        <dbReference type="EMBL" id="CAA9375309.1"/>
    </source>
</evidence>